<gene>
    <name evidence="2" type="ORF">CCAP1982_LOCUS11455</name>
</gene>
<accession>A0A811UUX9</accession>
<proteinExistence type="predicted"/>
<evidence type="ECO:0000313" key="3">
    <source>
        <dbReference type="Proteomes" id="UP000606786"/>
    </source>
</evidence>
<keyword evidence="3" id="KW-1185">Reference proteome</keyword>
<feature type="region of interest" description="Disordered" evidence="1">
    <location>
        <begin position="165"/>
        <end position="200"/>
    </location>
</feature>
<organism evidence="2 3">
    <name type="scientific">Ceratitis capitata</name>
    <name type="common">Mediterranean fruit fly</name>
    <name type="synonym">Tephritis capitata</name>
    <dbReference type="NCBI Taxonomy" id="7213"/>
    <lineage>
        <taxon>Eukaryota</taxon>
        <taxon>Metazoa</taxon>
        <taxon>Ecdysozoa</taxon>
        <taxon>Arthropoda</taxon>
        <taxon>Hexapoda</taxon>
        <taxon>Insecta</taxon>
        <taxon>Pterygota</taxon>
        <taxon>Neoptera</taxon>
        <taxon>Endopterygota</taxon>
        <taxon>Diptera</taxon>
        <taxon>Brachycera</taxon>
        <taxon>Muscomorpha</taxon>
        <taxon>Tephritoidea</taxon>
        <taxon>Tephritidae</taxon>
        <taxon>Ceratitis</taxon>
        <taxon>Ceratitis</taxon>
    </lineage>
</organism>
<feature type="compositionally biased region" description="Polar residues" evidence="1">
    <location>
        <begin position="190"/>
        <end position="200"/>
    </location>
</feature>
<evidence type="ECO:0000313" key="2">
    <source>
        <dbReference type="EMBL" id="CAD7002992.1"/>
    </source>
</evidence>
<dbReference type="AlphaFoldDB" id="A0A811UUX9"/>
<comment type="caution">
    <text evidence="2">The sequence shown here is derived from an EMBL/GenBank/DDBJ whole genome shotgun (WGS) entry which is preliminary data.</text>
</comment>
<sequence length="200" mass="21986">MQLTADLPIYCSNSDRASRRGDDASTHHVDWMTYGVGSDYRAITKTATATTANNAMNVLIRLLSTLTIYHLLLTTYNQQPIAGLADCLPPSASNGATWCYATSMWTIVLNTWYSLGAVNTLRLVQLEERRGGRGRAMCANIYNKIILTTAAAFATCHNKRGKTARYRRNGGTADKHTHAGRCPPPAKSYPQRSTATANWL</sequence>
<reference evidence="2" key="1">
    <citation type="submission" date="2020-11" db="EMBL/GenBank/DDBJ databases">
        <authorList>
            <person name="Whitehead M."/>
        </authorList>
    </citation>
    <scope>NUCLEOTIDE SEQUENCE</scope>
    <source>
        <strain evidence="2">EGII</strain>
    </source>
</reference>
<dbReference type="Proteomes" id="UP000606786">
    <property type="component" value="Unassembled WGS sequence"/>
</dbReference>
<name>A0A811UUX9_CERCA</name>
<protein>
    <submittedName>
        <fullName evidence="2">(Mediterranean fruit fly) hypothetical protein</fullName>
    </submittedName>
</protein>
<evidence type="ECO:0000256" key="1">
    <source>
        <dbReference type="SAM" id="MobiDB-lite"/>
    </source>
</evidence>
<dbReference type="EMBL" id="CAJHJT010000034">
    <property type="protein sequence ID" value="CAD7002992.1"/>
    <property type="molecule type" value="Genomic_DNA"/>
</dbReference>